<dbReference type="PANTHER" id="PTHR42695:SF5">
    <property type="entry name" value="GLUTAMINE AMIDOTRANSFERASE YLR126C-RELATED"/>
    <property type="match status" value="1"/>
</dbReference>
<dbReference type="GO" id="GO:0005829">
    <property type="term" value="C:cytosol"/>
    <property type="evidence" value="ECO:0007669"/>
    <property type="project" value="TreeGrafter"/>
</dbReference>
<organism evidence="2 3">
    <name type="scientific">Streptomyces sulfonofaciens</name>
    <dbReference type="NCBI Taxonomy" id="68272"/>
    <lineage>
        <taxon>Bacteria</taxon>
        <taxon>Bacillati</taxon>
        <taxon>Actinomycetota</taxon>
        <taxon>Actinomycetes</taxon>
        <taxon>Kitasatosporales</taxon>
        <taxon>Streptomycetaceae</taxon>
        <taxon>Streptomyces</taxon>
    </lineage>
</organism>
<dbReference type="PROSITE" id="PS51273">
    <property type="entry name" value="GATASE_TYPE_1"/>
    <property type="match status" value="1"/>
</dbReference>
<keyword evidence="2" id="KW-0808">Transferase</keyword>
<gene>
    <name evidence="2" type="ORF">GCM10018793_53180</name>
</gene>
<dbReference type="RefSeq" id="WP_189936269.1">
    <property type="nucleotide sequence ID" value="NZ_BNCD01000018.1"/>
</dbReference>
<protein>
    <submittedName>
        <fullName evidence="2">Aminotransferase</fullName>
    </submittedName>
</protein>
<evidence type="ECO:0000313" key="3">
    <source>
        <dbReference type="Proteomes" id="UP000603708"/>
    </source>
</evidence>
<dbReference type="InterPro" id="IPR029062">
    <property type="entry name" value="Class_I_gatase-like"/>
</dbReference>
<comment type="caution">
    <text evidence="2">The sequence shown here is derived from an EMBL/GenBank/DDBJ whole genome shotgun (WGS) entry which is preliminary data.</text>
</comment>
<dbReference type="PANTHER" id="PTHR42695">
    <property type="entry name" value="GLUTAMINE AMIDOTRANSFERASE YLR126C-RELATED"/>
    <property type="match status" value="1"/>
</dbReference>
<dbReference type="CDD" id="cd01741">
    <property type="entry name" value="GATase1_1"/>
    <property type="match status" value="1"/>
</dbReference>
<dbReference type="InterPro" id="IPR017926">
    <property type="entry name" value="GATASE"/>
</dbReference>
<keyword evidence="2" id="KW-0032">Aminotransferase</keyword>
<proteinExistence type="predicted"/>
<reference evidence="2" key="2">
    <citation type="submission" date="2020-09" db="EMBL/GenBank/DDBJ databases">
        <authorList>
            <person name="Sun Q."/>
            <person name="Ohkuma M."/>
        </authorList>
    </citation>
    <scope>NUCLEOTIDE SEQUENCE</scope>
    <source>
        <strain evidence="2">JCM 5069</strain>
    </source>
</reference>
<dbReference type="Gene3D" id="3.40.50.880">
    <property type="match status" value="1"/>
</dbReference>
<accession>A0A919GJ34</accession>
<evidence type="ECO:0000259" key="1">
    <source>
        <dbReference type="Pfam" id="PF00117"/>
    </source>
</evidence>
<dbReference type="Proteomes" id="UP000603708">
    <property type="component" value="Unassembled WGS sequence"/>
</dbReference>
<evidence type="ECO:0000313" key="2">
    <source>
        <dbReference type="EMBL" id="GHH85382.1"/>
    </source>
</evidence>
<reference evidence="2" key="1">
    <citation type="journal article" date="2014" name="Int. J. Syst. Evol. Microbiol.">
        <title>Complete genome sequence of Corynebacterium casei LMG S-19264T (=DSM 44701T), isolated from a smear-ripened cheese.</title>
        <authorList>
            <consortium name="US DOE Joint Genome Institute (JGI-PGF)"/>
            <person name="Walter F."/>
            <person name="Albersmeier A."/>
            <person name="Kalinowski J."/>
            <person name="Ruckert C."/>
        </authorList>
    </citation>
    <scope>NUCLEOTIDE SEQUENCE</scope>
    <source>
        <strain evidence="2">JCM 5069</strain>
    </source>
</reference>
<feature type="domain" description="Glutamine amidotransferase" evidence="1">
    <location>
        <begin position="43"/>
        <end position="182"/>
    </location>
</feature>
<dbReference type="Pfam" id="PF00117">
    <property type="entry name" value="GATase"/>
    <property type="match status" value="1"/>
</dbReference>
<dbReference type="GO" id="GO:0008483">
    <property type="term" value="F:transaminase activity"/>
    <property type="evidence" value="ECO:0007669"/>
    <property type="project" value="UniProtKB-KW"/>
</dbReference>
<name>A0A919GJ34_9ACTN</name>
<dbReference type="EMBL" id="BNCD01000018">
    <property type="protein sequence ID" value="GHH85382.1"/>
    <property type="molecule type" value="Genomic_DNA"/>
</dbReference>
<dbReference type="AlphaFoldDB" id="A0A919GJ34"/>
<sequence>MATALVVQNTKTGGPGRWAPWLAGAGLAPRVVEPHTGAPMPSRLAHDALIVLGGPFMPDDEERAPWLPAVRRLVDEALDRAVPYFGICLGGQLLAQHAGGEVRPSYGAPEFGSVRLTLRQESSEDPLFCGLPPEVTAIENHIDRITRLPADAAWLASSAACPHQAFRLGTAAWGVQFHPEAGADRIPHWNTARLVAHGADRATLHRRALAVEEASAKTWHTVAERFAHLAAGA</sequence>
<dbReference type="InterPro" id="IPR044992">
    <property type="entry name" value="ChyE-like"/>
</dbReference>
<dbReference type="SUPFAM" id="SSF52317">
    <property type="entry name" value="Class I glutamine amidotransferase-like"/>
    <property type="match status" value="1"/>
</dbReference>
<keyword evidence="3" id="KW-1185">Reference proteome</keyword>
<dbReference type="PRINTS" id="PR00096">
    <property type="entry name" value="GATASE"/>
</dbReference>